<keyword evidence="4" id="KW-1185">Reference proteome</keyword>
<evidence type="ECO:0000259" key="2">
    <source>
        <dbReference type="Pfam" id="PF08327"/>
    </source>
</evidence>
<dbReference type="Gene3D" id="3.30.530.20">
    <property type="match status" value="1"/>
</dbReference>
<comment type="caution">
    <text evidence="3">The sequence shown here is derived from an EMBL/GenBank/DDBJ whole genome shotgun (WGS) entry which is preliminary data.</text>
</comment>
<sequence>MTDSSTGELTITRLLDATPEQAFAAWTEAERFSQWWGGPGFTAPVADVALDPKVGGEWKATIVADEDGSKYPFQGNYEVVDAPNKLVFTLLDNNHPDAAPESMTVTFTPAGEKTEMVVHQDSNLDAETLEKAKEGWGGFFDGLATYLAKA</sequence>
<accession>A0ABR7LDW4</accession>
<evidence type="ECO:0000256" key="1">
    <source>
        <dbReference type="ARBA" id="ARBA00006817"/>
    </source>
</evidence>
<dbReference type="CDD" id="cd07814">
    <property type="entry name" value="SRPBCC_CalC_Aha1-like"/>
    <property type="match status" value="1"/>
</dbReference>
<feature type="domain" description="Activator of Hsp90 ATPase homologue 1/2-like C-terminal" evidence="2">
    <location>
        <begin position="16"/>
        <end position="147"/>
    </location>
</feature>
<evidence type="ECO:0000313" key="3">
    <source>
        <dbReference type="EMBL" id="MBC6450899.1"/>
    </source>
</evidence>
<proteinExistence type="inferred from homology"/>
<comment type="similarity">
    <text evidence="1">Belongs to the AHA1 family.</text>
</comment>
<dbReference type="InterPro" id="IPR023393">
    <property type="entry name" value="START-like_dom_sf"/>
</dbReference>
<dbReference type="EMBL" id="JABVED010000021">
    <property type="protein sequence ID" value="MBC6450899.1"/>
    <property type="molecule type" value="Genomic_DNA"/>
</dbReference>
<dbReference type="SUPFAM" id="SSF55961">
    <property type="entry name" value="Bet v1-like"/>
    <property type="match status" value="1"/>
</dbReference>
<name>A0ABR7LDW4_9PSEU</name>
<reference evidence="3 4" key="1">
    <citation type="submission" date="2020-06" db="EMBL/GenBank/DDBJ databases">
        <title>Actinokineospora xiongansis sp. nov., isolated from soil of Baiyangdian.</title>
        <authorList>
            <person name="Zhang X."/>
        </authorList>
    </citation>
    <scope>NUCLEOTIDE SEQUENCE [LARGE SCALE GENOMIC DNA]</scope>
    <source>
        <strain evidence="3 4">HBU206404</strain>
    </source>
</reference>
<dbReference type="RefSeq" id="WP_187223978.1">
    <property type="nucleotide sequence ID" value="NZ_JABVED010000021.1"/>
</dbReference>
<dbReference type="Pfam" id="PF08327">
    <property type="entry name" value="AHSA1"/>
    <property type="match status" value="1"/>
</dbReference>
<evidence type="ECO:0000313" key="4">
    <source>
        <dbReference type="Proteomes" id="UP000734823"/>
    </source>
</evidence>
<organism evidence="3 4">
    <name type="scientific">Actinokineospora xionganensis</name>
    <dbReference type="NCBI Taxonomy" id="2684470"/>
    <lineage>
        <taxon>Bacteria</taxon>
        <taxon>Bacillati</taxon>
        <taxon>Actinomycetota</taxon>
        <taxon>Actinomycetes</taxon>
        <taxon>Pseudonocardiales</taxon>
        <taxon>Pseudonocardiaceae</taxon>
        <taxon>Actinokineospora</taxon>
    </lineage>
</organism>
<protein>
    <submittedName>
        <fullName evidence="3">SRPBCC domain-containing protein</fullName>
    </submittedName>
</protein>
<dbReference type="Proteomes" id="UP000734823">
    <property type="component" value="Unassembled WGS sequence"/>
</dbReference>
<dbReference type="InterPro" id="IPR013538">
    <property type="entry name" value="ASHA1/2-like_C"/>
</dbReference>
<gene>
    <name evidence="3" type="ORF">GPZ80_27430</name>
</gene>